<feature type="transmembrane region" description="Helical" evidence="1">
    <location>
        <begin position="36"/>
        <end position="60"/>
    </location>
</feature>
<keyword evidence="1" id="KW-0472">Membrane</keyword>
<sequence>MNTAIFSILLSVGAALIGWVFRVAKLAQQQRKSAQWQYNILGSACVGLLIMGIGVMGLLASLQ</sequence>
<dbReference type="AlphaFoldDB" id="A0A402BJI7"/>
<reference evidence="3" key="1">
    <citation type="submission" date="2018-12" db="EMBL/GenBank/DDBJ databases">
        <title>Tengunoibacter tsumagoiensis gen. nov., sp. nov., Dictyobacter kobayashii sp. nov., D. alpinus sp. nov., and D. joshuensis sp. nov. and description of Dictyobacteraceae fam. nov. within the order Ktedonobacterales isolated from Tengu-no-mugimeshi.</title>
        <authorList>
            <person name="Wang C.M."/>
            <person name="Zheng Y."/>
            <person name="Sakai Y."/>
            <person name="Toyoda A."/>
            <person name="Minakuchi Y."/>
            <person name="Abe K."/>
            <person name="Yokota A."/>
            <person name="Yabe S."/>
        </authorList>
    </citation>
    <scope>NUCLEOTIDE SEQUENCE [LARGE SCALE GENOMIC DNA]</scope>
    <source>
        <strain evidence="3">Uno16</strain>
    </source>
</reference>
<dbReference type="EMBL" id="BIFT01000002">
    <property type="protein sequence ID" value="GCE31509.1"/>
    <property type="molecule type" value="Genomic_DNA"/>
</dbReference>
<gene>
    <name evidence="2" type="ORF">KDA_69930</name>
</gene>
<keyword evidence="3" id="KW-1185">Reference proteome</keyword>
<organism evidence="2 3">
    <name type="scientific">Dictyobacter alpinus</name>
    <dbReference type="NCBI Taxonomy" id="2014873"/>
    <lineage>
        <taxon>Bacteria</taxon>
        <taxon>Bacillati</taxon>
        <taxon>Chloroflexota</taxon>
        <taxon>Ktedonobacteria</taxon>
        <taxon>Ktedonobacterales</taxon>
        <taxon>Dictyobacteraceae</taxon>
        <taxon>Dictyobacter</taxon>
    </lineage>
</organism>
<protein>
    <submittedName>
        <fullName evidence="2">Uncharacterized protein</fullName>
    </submittedName>
</protein>
<proteinExistence type="predicted"/>
<accession>A0A402BJI7</accession>
<evidence type="ECO:0000313" key="2">
    <source>
        <dbReference type="EMBL" id="GCE31509.1"/>
    </source>
</evidence>
<dbReference type="Proteomes" id="UP000287171">
    <property type="component" value="Unassembled WGS sequence"/>
</dbReference>
<keyword evidence="1" id="KW-1133">Transmembrane helix</keyword>
<name>A0A402BJI7_9CHLR</name>
<dbReference type="RefSeq" id="WP_126631467.1">
    <property type="nucleotide sequence ID" value="NZ_BIFT01000002.1"/>
</dbReference>
<comment type="caution">
    <text evidence="2">The sequence shown here is derived from an EMBL/GenBank/DDBJ whole genome shotgun (WGS) entry which is preliminary data.</text>
</comment>
<keyword evidence="1" id="KW-0812">Transmembrane</keyword>
<evidence type="ECO:0000313" key="3">
    <source>
        <dbReference type="Proteomes" id="UP000287171"/>
    </source>
</evidence>
<evidence type="ECO:0000256" key="1">
    <source>
        <dbReference type="SAM" id="Phobius"/>
    </source>
</evidence>
<feature type="transmembrane region" description="Helical" evidence="1">
    <location>
        <begin position="6"/>
        <end position="24"/>
    </location>
</feature>